<dbReference type="PANTHER" id="PTHR45639">
    <property type="entry name" value="HSC70CB, ISOFORM G-RELATED"/>
    <property type="match status" value="1"/>
</dbReference>
<dbReference type="PANTHER" id="PTHR45639:SF3">
    <property type="entry name" value="HYPOXIA UP-REGULATED PROTEIN 1"/>
    <property type="match status" value="1"/>
</dbReference>
<evidence type="ECO:0000313" key="4">
    <source>
        <dbReference type="EMBL" id="EAX97483.1"/>
    </source>
</evidence>
<dbReference type="VEuPathDB" id="TrichDB:TVAG_335430"/>
<proteinExistence type="predicted"/>
<dbReference type="KEGG" id="tva:4755268"/>
<dbReference type="VEuPathDB" id="TrichDB:TVAGG3_0147790"/>
<organism evidence="4 5">
    <name type="scientific">Trichomonas vaginalis (strain ATCC PRA-98 / G3)</name>
    <dbReference type="NCBI Taxonomy" id="412133"/>
    <lineage>
        <taxon>Eukaryota</taxon>
        <taxon>Metamonada</taxon>
        <taxon>Parabasalia</taxon>
        <taxon>Trichomonadida</taxon>
        <taxon>Trichomonadidae</taxon>
        <taxon>Trichomonas</taxon>
    </lineage>
</organism>
<evidence type="ECO:0008006" key="6">
    <source>
        <dbReference type="Google" id="ProtNLM"/>
    </source>
</evidence>
<sequence length="758" mass="88495">MILLFLFSFTLSSNIILDIGSFNVRCCKFKSDFQVTFIQNFDGLFAVPTTISVKYPNTVNITENIKLTYDEAEKSSITYGRFAFPETINNNTYTAAFLPFYLDSDIEKSKKLLKTIPFNTTLFGFNFEETLNIFMNRLIHRASNTVENIIVSLIIPKFFTETQKSLLRNAISNAKFKFGTFIYDDDTTWSSLAYFWNFTNRDRNKASVLVEVGATSIRVYTGYIKQSESTKIVEKISYKYSCNEGGLFMTQRMMEFLMDKYNLQNLNELQKIKLFQICEKIKLQFSNSNNTKDEIQVEYDGTSPFMKFTITKDEYLSLLRPIIDEIVKLVNESTENISNYSLTFFGGAGDNLDLKLAVYKELNHEIEEFPKFTDLKTYGAANMKIQMDGFRIGQPIINFGSENYNPKDLYISTPESSESIKLYGSDIKATHDEVFYEISSKSKTFILQERLQGNVRFIKNCNYTFRAESEKIRVFVVNDTISKIEALTTNNTWKKFDYYINQTNKSSNQTMLYLSDPYLEKYNMKTAKKKLEQYISYLTQNLQHQDFVECFPEKISALIGNMLEKAQRWIYLHGDSQPDESEFVYLLSEISNLTSIPSRLYTTLQTLRDIENFIGAIINYQRIETSFSGFSNSSNVKKYRVFIFNKLMQETSMLYDLTEIAIKYAKECRSPNNITTIIFDAASKIWMNTMSLTFHFEMNLIKKFTIIERFKIFFLRKNDVYEFYASNSRKCIEDLQKTMKPLYLNENIKWPLDIRTGK</sequence>
<dbReference type="SMR" id="A2FC70"/>
<dbReference type="InParanoid" id="A2FC70"/>
<dbReference type="Pfam" id="PF00012">
    <property type="entry name" value="HSP70"/>
    <property type="match status" value="1"/>
</dbReference>
<dbReference type="GO" id="GO:0005524">
    <property type="term" value="F:ATP binding"/>
    <property type="evidence" value="ECO:0007669"/>
    <property type="project" value="UniProtKB-KW"/>
</dbReference>
<dbReference type="STRING" id="5722.A2FC70"/>
<keyword evidence="1" id="KW-0547">Nucleotide-binding</keyword>
<evidence type="ECO:0000256" key="1">
    <source>
        <dbReference type="ARBA" id="ARBA00022741"/>
    </source>
</evidence>
<accession>A2FC70</accession>
<dbReference type="InterPro" id="IPR013126">
    <property type="entry name" value="Hsp_70_fam"/>
</dbReference>
<dbReference type="Gene3D" id="3.90.640.10">
    <property type="entry name" value="Actin, Chain A, domain 4"/>
    <property type="match status" value="1"/>
</dbReference>
<evidence type="ECO:0000313" key="5">
    <source>
        <dbReference type="Proteomes" id="UP000001542"/>
    </source>
</evidence>
<dbReference type="Gene3D" id="3.30.420.40">
    <property type="match status" value="2"/>
</dbReference>
<keyword evidence="2" id="KW-0067">ATP-binding</keyword>
<dbReference type="GO" id="GO:0034663">
    <property type="term" value="C:endoplasmic reticulum chaperone complex"/>
    <property type="evidence" value="ECO:0000318"/>
    <property type="project" value="GO_Central"/>
</dbReference>
<dbReference type="Gene3D" id="3.30.30.30">
    <property type="match status" value="1"/>
</dbReference>
<keyword evidence="5" id="KW-1185">Reference proteome</keyword>
<keyword evidence="3" id="KW-0143">Chaperone</keyword>
<dbReference type="InterPro" id="IPR043129">
    <property type="entry name" value="ATPase_NBD"/>
</dbReference>
<gene>
    <name evidence="4" type="ORF">TVAG_335430</name>
</gene>
<protein>
    <recommendedName>
        <fullName evidence="6">DnaK protein</fullName>
    </recommendedName>
</protein>
<dbReference type="AlphaFoldDB" id="A2FC70"/>
<dbReference type="RefSeq" id="XP_001310413.1">
    <property type="nucleotide sequence ID" value="XM_001310412.1"/>
</dbReference>
<name>A2FC70_TRIV3</name>
<dbReference type="Proteomes" id="UP000001542">
    <property type="component" value="Unassembled WGS sequence"/>
</dbReference>
<reference evidence="4" key="2">
    <citation type="journal article" date="2007" name="Science">
        <title>Draft genome sequence of the sexually transmitted pathogen Trichomonas vaginalis.</title>
        <authorList>
            <person name="Carlton J.M."/>
            <person name="Hirt R.P."/>
            <person name="Silva J.C."/>
            <person name="Delcher A.L."/>
            <person name="Schatz M."/>
            <person name="Zhao Q."/>
            <person name="Wortman J.R."/>
            <person name="Bidwell S.L."/>
            <person name="Alsmark U.C.M."/>
            <person name="Besteiro S."/>
            <person name="Sicheritz-Ponten T."/>
            <person name="Noel C.J."/>
            <person name="Dacks J.B."/>
            <person name="Foster P.G."/>
            <person name="Simillion C."/>
            <person name="Van de Peer Y."/>
            <person name="Miranda-Saavedra D."/>
            <person name="Barton G.J."/>
            <person name="Westrop G.D."/>
            <person name="Mueller S."/>
            <person name="Dessi D."/>
            <person name="Fiori P.L."/>
            <person name="Ren Q."/>
            <person name="Paulsen I."/>
            <person name="Zhang H."/>
            <person name="Bastida-Corcuera F.D."/>
            <person name="Simoes-Barbosa A."/>
            <person name="Brown M.T."/>
            <person name="Hayes R.D."/>
            <person name="Mukherjee M."/>
            <person name="Okumura C.Y."/>
            <person name="Schneider R."/>
            <person name="Smith A.J."/>
            <person name="Vanacova S."/>
            <person name="Villalvazo M."/>
            <person name="Haas B.J."/>
            <person name="Pertea M."/>
            <person name="Feldblyum T.V."/>
            <person name="Utterback T.R."/>
            <person name="Shu C.L."/>
            <person name="Osoegawa K."/>
            <person name="de Jong P.J."/>
            <person name="Hrdy I."/>
            <person name="Horvathova L."/>
            <person name="Zubacova Z."/>
            <person name="Dolezal P."/>
            <person name="Malik S.B."/>
            <person name="Logsdon J.M. Jr."/>
            <person name="Henze K."/>
            <person name="Gupta A."/>
            <person name="Wang C.C."/>
            <person name="Dunne R.L."/>
            <person name="Upcroft J.A."/>
            <person name="Upcroft P."/>
            <person name="White O."/>
            <person name="Salzberg S.L."/>
            <person name="Tang P."/>
            <person name="Chiu C.-H."/>
            <person name="Lee Y.-S."/>
            <person name="Embley T.M."/>
            <person name="Coombs G.H."/>
            <person name="Mottram J.C."/>
            <person name="Tachezy J."/>
            <person name="Fraser-Liggett C.M."/>
            <person name="Johnson P.J."/>
        </authorList>
    </citation>
    <scope>NUCLEOTIDE SEQUENCE [LARGE SCALE GENOMIC DNA]</scope>
    <source>
        <strain evidence="4">G3</strain>
    </source>
</reference>
<dbReference type="EMBL" id="DS113713">
    <property type="protein sequence ID" value="EAX97483.1"/>
    <property type="molecule type" value="Genomic_DNA"/>
</dbReference>
<dbReference type="GO" id="GO:0000774">
    <property type="term" value="F:adenyl-nucleotide exchange factor activity"/>
    <property type="evidence" value="ECO:0000318"/>
    <property type="project" value="GO_Central"/>
</dbReference>
<reference evidence="4" key="1">
    <citation type="submission" date="2006-10" db="EMBL/GenBank/DDBJ databases">
        <authorList>
            <person name="Amadeo P."/>
            <person name="Zhao Q."/>
            <person name="Wortman J."/>
            <person name="Fraser-Liggett C."/>
            <person name="Carlton J."/>
        </authorList>
    </citation>
    <scope>NUCLEOTIDE SEQUENCE</scope>
    <source>
        <strain evidence="4">G3</strain>
    </source>
</reference>
<evidence type="ECO:0000256" key="3">
    <source>
        <dbReference type="ARBA" id="ARBA00023186"/>
    </source>
</evidence>
<evidence type="ECO:0000256" key="2">
    <source>
        <dbReference type="ARBA" id="ARBA00022840"/>
    </source>
</evidence>
<dbReference type="SUPFAM" id="SSF53067">
    <property type="entry name" value="Actin-like ATPase domain"/>
    <property type="match status" value="2"/>
</dbReference>
<dbReference type="GO" id="GO:0140662">
    <property type="term" value="F:ATP-dependent protein folding chaperone"/>
    <property type="evidence" value="ECO:0007669"/>
    <property type="project" value="InterPro"/>
</dbReference>